<accession>A0A1S2N4K7</accession>
<feature type="domain" description="YetF C-terminal" evidence="7">
    <location>
        <begin position="86"/>
        <end position="153"/>
    </location>
</feature>
<dbReference type="AlphaFoldDB" id="A0A1S2N4K7"/>
<comment type="caution">
    <text evidence="8">The sequence shown here is derived from an EMBL/GenBank/DDBJ whole genome shotgun (WGS) entry which is preliminary data.</text>
</comment>
<keyword evidence="4" id="KW-0812">Transmembrane</keyword>
<dbReference type="InterPro" id="IPR023090">
    <property type="entry name" value="UPF0702_alpha/beta_dom_sf"/>
</dbReference>
<evidence type="ECO:0000256" key="5">
    <source>
        <dbReference type="ARBA" id="ARBA00022989"/>
    </source>
</evidence>
<keyword evidence="3" id="KW-1003">Cell membrane</keyword>
<name>A0A1S2N4K7_9BURK</name>
<comment type="similarity">
    <text evidence="2">Belongs to the UPF0702 family.</text>
</comment>
<evidence type="ECO:0000256" key="6">
    <source>
        <dbReference type="ARBA" id="ARBA00023136"/>
    </source>
</evidence>
<evidence type="ECO:0000256" key="2">
    <source>
        <dbReference type="ARBA" id="ARBA00006448"/>
    </source>
</evidence>
<dbReference type="Gene3D" id="3.30.240.20">
    <property type="entry name" value="bsu07140 like domains"/>
    <property type="match status" value="1"/>
</dbReference>
<evidence type="ECO:0000313" key="9">
    <source>
        <dbReference type="Proteomes" id="UP000180246"/>
    </source>
</evidence>
<dbReference type="Pfam" id="PF04239">
    <property type="entry name" value="DUF421"/>
    <property type="match status" value="1"/>
</dbReference>
<sequence>MFELDLDWWELVARGAIVYCALLLMMRLSGRRTVGQFTPFDLLVVMLLSEAVSNSLTGGDDSLFGGLIIAATLVALTVLFAFLTSRSKKIERLIEGSPVLIGRDGVFFENVMKGCRLSQSDIEEALREADCPRPEMKCAFLEADGRISIMRNPQ</sequence>
<dbReference type="Proteomes" id="UP000180246">
    <property type="component" value="Unassembled WGS sequence"/>
</dbReference>
<keyword evidence="6" id="KW-0472">Membrane</keyword>
<evidence type="ECO:0000256" key="3">
    <source>
        <dbReference type="ARBA" id="ARBA00022475"/>
    </source>
</evidence>
<dbReference type="InterPro" id="IPR007353">
    <property type="entry name" value="DUF421"/>
</dbReference>
<dbReference type="EMBL" id="JRYB01000001">
    <property type="protein sequence ID" value="OIJ40011.1"/>
    <property type="molecule type" value="Genomic_DNA"/>
</dbReference>
<evidence type="ECO:0000256" key="4">
    <source>
        <dbReference type="ARBA" id="ARBA00022692"/>
    </source>
</evidence>
<dbReference type="PANTHER" id="PTHR34582:SF6">
    <property type="entry name" value="UPF0702 TRANSMEMBRANE PROTEIN YCAP"/>
    <property type="match status" value="1"/>
</dbReference>
<reference evidence="8 9" key="1">
    <citation type="submission" date="2014-10" db="EMBL/GenBank/DDBJ databases">
        <authorList>
            <person name="Seo M.-J."/>
            <person name="Seok Y.J."/>
            <person name="Cha I.-T."/>
        </authorList>
    </citation>
    <scope>NUCLEOTIDE SEQUENCE [LARGE SCALE GENOMIC DNA]</scope>
    <source>
        <strain evidence="8 9">NEU</strain>
    </source>
</reference>
<protein>
    <recommendedName>
        <fullName evidence="7">YetF C-terminal domain-containing protein</fullName>
    </recommendedName>
</protein>
<proteinExistence type="inferred from homology"/>
<dbReference type="PANTHER" id="PTHR34582">
    <property type="entry name" value="UPF0702 TRANSMEMBRANE PROTEIN YCAP"/>
    <property type="match status" value="1"/>
</dbReference>
<gene>
    <name evidence="8" type="ORF">LO55_2791</name>
</gene>
<dbReference type="RefSeq" id="WP_005666178.1">
    <property type="nucleotide sequence ID" value="NZ_CAUQYF010000013.1"/>
</dbReference>
<evidence type="ECO:0000256" key="1">
    <source>
        <dbReference type="ARBA" id="ARBA00004651"/>
    </source>
</evidence>
<keyword evidence="5" id="KW-1133">Transmembrane helix</keyword>
<comment type="subcellular location">
    <subcellularLocation>
        <location evidence="1">Cell membrane</location>
        <topology evidence="1">Multi-pass membrane protein</topology>
    </subcellularLocation>
</comment>
<organism evidence="8 9">
    <name type="scientific">Massilia timonae</name>
    <dbReference type="NCBI Taxonomy" id="47229"/>
    <lineage>
        <taxon>Bacteria</taxon>
        <taxon>Pseudomonadati</taxon>
        <taxon>Pseudomonadota</taxon>
        <taxon>Betaproteobacteria</taxon>
        <taxon>Burkholderiales</taxon>
        <taxon>Oxalobacteraceae</taxon>
        <taxon>Telluria group</taxon>
        <taxon>Massilia</taxon>
    </lineage>
</organism>
<evidence type="ECO:0000313" key="8">
    <source>
        <dbReference type="EMBL" id="OIJ40011.1"/>
    </source>
</evidence>
<dbReference type="GO" id="GO:0005886">
    <property type="term" value="C:plasma membrane"/>
    <property type="evidence" value="ECO:0007669"/>
    <property type="project" value="UniProtKB-SubCell"/>
</dbReference>
<evidence type="ECO:0000259" key="7">
    <source>
        <dbReference type="Pfam" id="PF04239"/>
    </source>
</evidence>